<dbReference type="AlphaFoldDB" id="A0A930W4G3"/>
<dbReference type="Gene3D" id="1.10.287.610">
    <property type="entry name" value="Helix hairpin bin"/>
    <property type="match status" value="1"/>
</dbReference>
<gene>
    <name evidence="1" type="ORF">HXK23_04100</name>
</gene>
<protein>
    <submittedName>
        <fullName evidence="1">NAD-dependent DNA ligase LigA</fullName>
    </submittedName>
</protein>
<name>A0A930W4G3_9ACTN</name>
<accession>A0A930W4G3</accession>
<proteinExistence type="predicted"/>
<evidence type="ECO:0000313" key="1">
    <source>
        <dbReference type="EMBL" id="MBF4809385.1"/>
    </source>
</evidence>
<reference evidence="1" key="1">
    <citation type="submission" date="2020-04" db="EMBL/GenBank/DDBJ databases">
        <title>Deep metagenomics examines the oral microbiome during advanced dental caries in children, revealing novel taxa and co-occurrences with host molecules.</title>
        <authorList>
            <person name="Baker J.L."/>
            <person name="Morton J.T."/>
            <person name="Dinis M."/>
            <person name="Alvarez R."/>
            <person name="Tran N.C."/>
            <person name="Knight R."/>
            <person name="Edlund A."/>
        </authorList>
    </citation>
    <scope>NUCLEOTIDE SEQUENCE</scope>
    <source>
        <strain evidence="1">JCVI_22A_bin.2</strain>
    </source>
</reference>
<evidence type="ECO:0000313" key="2">
    <source>
        <dbReference type="Proteomes" id="UP000772566"/>
    </source>
</evidence>
<organism evidence="1 2">
    <name type="scientific">Lancefieldella parvula</name>
    <dbReference type="NCBI Taxonomy" id="1382"/>
    <lineage>
        <taxon>Bacteria</taxon>
        <taxon>Bacillati</taxon>
        <taxon>Actinomycetota</taxon>
        <taxon>Coriobacteriia</taxon>
        <taxon>Coriobacteriales</taxon>
        <taxon>Atopobiaceae</taxon>
        <taxon>Lancefieldella</taxon>
    </lineage>
</organism>
<dbReference type="GO" id="GO:0016874">
    <property type="term" value="F:ligase activity"/>
    <property type="evidence" value="ECO:0007669"/>
    <property type="project" value="UniProtKB-KW"/>
</dbReference>
<dbReference type="Proteomes" id="UP000772566">
    <property type="component" value="Unassembled WGS sequence"/>
</dbReference>
<feature type="non-terminal residue" evidence="1">
    <location>
        <position position="85"/>
    </location>
</feature>
<dbReference type="EMBL" id="JABZGT010000225">
    <property type="protein sequence ID" value="MBF4809385.1"/>
    <property type="molecule type" value="Genomic_DNA"/>
</dbReference>
<dbReference type="Pfam" id="PF22745">
    <property type="entry name" value="Nlig-Ia"/>
    <property type="match status" value="1"/>
</dbReference>
<comment type="caution">
    <text evidence="1">The sequence shown here is derived from an EMBL/GenBank/DDBJ whole genome shotgun (WGS) entry which is preliminary data.</text>
</comment>
<keyword evidence="1" id="KW-0436">Ligase</keyword>
<dbReference type="SUPFAM" id="SSF56091">
    <property type="entry name" value="DNA ligase/mRNA capping enzyme, catalytic domain"/>
    <property type="match status" value="1"/>
</dbReference>
<sequence length="85" mass="9666">MAVLSPKDIARAAELNRILNHAAYAYYALDNPELTDAEFDRLLIELQQLEAAYPELVTEDSYTQRVGGYVSEQFEPVQHAARMYS</sequence>